<reference evidence="13 14" key="1">
    <citation type="submission" date="2023-08" db="EMBL/GenBank/DDBJ databases">
        <title>Annotated Genome Sequence of Vanrija albida AlHP1.</title>
        <authorList>
            <person name="Herzog R."/>
        </authorList>
    </citation>
    <scope>NUCLEOTIDE SEQUENCE [LARGE SCALE GENOMIC DNA]</scope>
    <source>
        <strain evidence="13 14">AlHP1</strain>
    </source>
</reference>
<evidence type="ECO:0000259" key="12">
    <source>
        <dbReference type="Pfam" id="PF07732"/>
    </source>
</evidence>
<dbReference type="InterPro" id="IPR045087">
    <property type="entry name" value="Cu-oxidase_fam"/>
</dbReference>
<evidence type="ECO:0000256" key="7">
    <source>
        <dbReference type="ARBA" id="ARBA00023180"/>
    </source>
</evidence>
<keyword evidence="5" id="KW-0186">Copper</keyword>
<evidence type="ECO:0000256" key="6">
    <source>
        <dbReference type="ARBA" id="ARBA00023157"/>
    </source>
</evidence>
<dbReference type="PROSITE" id="PS00080">
    <property type="entry name" value="MULTICOPPER_OXIDASE2"/>
    <property type="match status" value="1"/>
</dbReference>
<keyword evidence="8" id="KW-1133">Transmembrane helix</keyword>
<evidence type="ECO:0000256" key="9">
    <source>
        <dbReference type="SAM" id="SignalP"/>
    </source>
</evidence>
<feature type="transmembrane region" description="Helical" evidence="8">
    <location>
        <begin position="581"/>
        <end position="602"/>
    </location>
</feature>
<evidence type="ECO:0000313" key="14">
    <source>
        <dbReference type="Proteomes" id="UP001565368"/>
    </source>
</evidence>
<feature type="domain" description="Plastocyanin-like" evidence="12">
    <location>
        <begin position="31"/>
        <end position="146"/>
    </location>
</feature>
<dbReference type="Proteomes" id="UP001565368">
    <property type="component" value="Unassembled WGS sequence"/>
</dbReference>
<evidence type="ECO:0000256" key="3">
    <source>
        <dbReference type="ARBA" id="ARBA00022729"/>
    </source>
</evidence>
<keyword evidence="14" id="KW-1185">Reference proteome</keyword>
<keyword evidence="3 9" id="KW-0732">Signal</keyword>
<dbReference type="Pfam" id="PF07731">
    <property type="entry name" value="Cu-oxidase_2"/>
    <property type="match status" value="1"/>
</dbReference>
<dbReference type="GeneID" id="95983727"/>
<dbReference type="CDD" id="cd13851">
    <property type="entry name" value="CuRO_1_Fet3p"/>
    <property type="match status" value="1"/>
</dbReference>
<dbReference type="Gene3D" id="2.60.40.420">
    <property type="entry name" value="Cupredoxins - blue copper proteins"/>
    <property type="match status" value="3"/>
</dbReference>
<comment type="caution">
    <text evidence="13">The sequence shown here is derived from an EMBL/GenBank/DDBJ whole genome shotgun (WGS) entry which is preliminary data.</text>
</comment>
<dbReference type="SUPFAM" id="SSF49503">
    <property type="entry name" value="Cupredoxins"/>
    <property type="match status" value="3"/>
</dbReference>
<evidence type="ECO:0000256" key="2">
    <source>
        <dbReference type="ARBA" id="ARBA00022723"/>
    </source>
</evidence>
<keyword evidence="6" id="KW-1015">Disulfide bond</keyword>
<evidence type="ECO:0000256" key="8">
    <source>
        <dbReference type="SAM" id="Phobius"/>
    </source>
</evidence>
<gene>
    <name evidence="13" type="primary">FET3</name>
    <name evidence="13" type="ORF">Q8F55_002684</name>
</gene>
<keyword evidence="7" id="KW-0325">Glycoprotein</keyword>
<evidence type="ECO:0000259" key="10">
    <source>
        <dbReference type="Pfam" id="PF00394"/>
    </source>
</evidence>
<dbReference type="InterPro" id="IPR001117">
    <property type="entry name" value="Cu-oxidase_2nd"/>
</dbReference>
<sequence length="640" mass="71562">MVAKTLLAALPLLGMAQAAVIEHWWNITYVENVNPDGLFPRRVIGVNGSWPPPPLWSHRGDKIIVHATNGLGVDTIPTALHAHGMFFNGTNYYDGAVGITQCGIPNGQTLDYEIDTVHNQGTYWIHGHYSGQYVDGLRAPNIILPANGTGRSDNVTWDDEYVIIASDWYHEQHDDMVKNRFLNWRNPTGAEPVPESALIYVAKDGKYLHTNDEISQGIGNNNNATITFEPGKTYRIRVIAMTALSMFHFAIEDHDMSIIEIDGTEVEPYPIDSVAISAAQRYSVLVTAKNQTNKNYAMMFMQDTEMYDQVPEELILNNTVQIVYNQANEAPKEVIYESWSMINETDFHPVIKQAAFEPTVEFTLHAFFDTFDDGTNRASFTLEDGFQNSTFQSPKVPSIFSALSMGEDADNNKIYGAQTNAIPLKHGDVVQLKVHNWDAGHHPFHLHGHTFQVIEKSFDVTSDDPVINPQVVEHQANPIHRDTITIPPSGMVVIRFVADNPGAWFFHCHIDWHLTSGLAVVFIEAPDAMQKNLHVPQQMIDHCNYFKQATTGNVVGLNSTTDFKGQAWGPFPVKMDWTPKAIGALAGCIITAILGFLTVVWYGTGELNEEEIEEEVRRHVEAKQNKVPLWKKLTGGGRSE</sequence>
<dbReference type="InterPro" id="IPR044130">
    <property type="entry name" value="CuRO_2_Fet3-like"/>
</dbReference>
<dbReference type="CDD" id="cd13877">
    <property type="entry name" value="CuRO_2_Fet3p_like"/>
    <property type="match status" value="1"/>
</dbReference>
<dbReference type="Pfam" id="PF00394">
    <property type="entry name" value="Cu-oxidase"/>
    <property type="match status" value="1"/>
</dbReference>
<dbReference type="InterPro" id="IPR011707">
    <property type="entry name" value="Cu-oxidase-like_N"/>
</dbReference>
<accession>A0ABR3QAJ8</accession>
<dbReference type="PANTHER" id="PTHR11709:SF361">
    <property type="entry name" value="IRON TRANSPORT MULTICOPPER OXIDASE FET3"/>
    <property type="match status" value="1"/>
</dbReference>
<evidence type="ECO:0000259" key="11">
    <source>
        <dbReference type="Pfam" id="PF07731"/>
    </source>
</evidence>
<dbReference type="Pfam" id="PF07732">
    <property type="entry name" value="Cu-oxidase_3"/>
    <property type="match status" value="1"/>
</dbReference>
<proteinExistence type="inferred from homology"/>
<keyword evidence="8" id="KW-0472">Membrane</keyword>
<dbReference type="RefSeq" id="XP_069211662.1">
    <property type="nucleotide sequence ID" value="XM_069351276.1"/>
</dbReference>
<dbReference type="PANTHER" id="PTHR11709">
    <property type="entry name" value="MULTI-COPPER OXIDASE"/>
    <property type="match status" value="1"/>
</dbReference>
<dbReference type="PROSITE" id="PS00079">
    <property type="entry name" value="MULTICOPPER_OXIDASE1"/>
    <property type="match status" value="1"/>
</dbReference>
<dbReference type="InterPro" id="IPR008972">
    <property type="entry name" value="Cupredoxin"/>
</dbReference>
<feature type="chain" id="PRO_5045280635" evidence="9">
    <location>
        <begin position="19"/>
        <end position="640"/>
    </location>
</feature>
<feature type="signal peptide" evidence="9">
    <location>
        <begin position="1"/>
        <end position="18"/>
    </location>
</feature>
<name>A0ABR3QAJ8_9TREE</name>
<dbReference type="CDD" id="cd13899">
    <property type="entry name" value="CuRO_3_Fet3p"/>
    <property type="match status" value="1"/>
</dbReference>
<feature type="domain" description="Plastocyanin-like" evidence="10">
    <location>
        <begin position="159"/>
        <end position="306"/>
    </location>
</feature>
<keyword evidence="4" id="KW-0560">Oxidoreductase</keyword>
<keyword evidence="2" id="KW-0479">Metal-binding</keyword>
<evidence type="ECO:0000256" key="1">
    <source>
        <dbReference type="ARBA" id="ARBA00010609"/>
    </source>
</evidence>
<dbReference type="InterPro" id="IPR011706">
    <property type="entry name" value="Cu-oxidase_C"/>
</dbReference>
<feature type="domain" description="Plastocyanin-like" evidence="11">
    <location>
        <begin position="393"/>
        <end position="527"/>
    </location>
</feature>
<evidence type="ECO:0000313" key="13">
    <source>
        <dbReference type="EMBL" id="KAL1411718.1"/>
    </source>
</evidence>
<keyword evidence="8" id="KW-0812">Transmembrane</keyword>
<comment type="similarity">
    <text evidence="1">Belongs to the multicopper oxidase family.</text>
</comment>
<evidence type="ECO:0000256" key="4">
    <source>
        <dbReference type="ARBA" id="ARBA00023002"/>
    </source>
</evidence>
<dbReference type="InterPro" id="IPR002355">
    <property type="entry name" value="Cu_oxidase_Cu_BS"/>
</dbReference>
<dbReference type="InterPro" id="IPR033138">
    <property type="entry name" value="Cu_oxidase_CS"/>
</dbReference>
<protein>
    <submittedName>
        <fullName evidence="13">Ferroxidase fet3</fullName>
    </submittedName>
</protein>
<dbReference type="EMBL" id="JBBXJM010000002">
    <property type="protein sequence ID" value="KAL1411718.1"/>
    <property type="molecule type" value="Genomic_DNA"/>
</dbReference>
<evidence type="ECO:0000256" key="5">
    <source>
        <dbReference type="ARBA" id="ARBA00023008"/>
    </source>
</evidence>
<organism evidence="13 14">
    <name type="scientific">Vanrija albida</name>
    <dbReference type="NCBI Taxonomy" id="181172"/>
    <lineage>
        <taxon>Eukaryota</taxon>
        <taxon>Fungi</taxon>
        <taxon>Dikarya</taxon>
        <taxon>Basidiomycota</taxon>
        <taxon>Agaricomycotina</taxon>
        <taxon>Tremellomycetes</taxon>
        <taxon>Trichosporonales</taxon>
        <taxon>Trichosporonaceae</taxon>
        <taxon>Vanrija</taxon>
    </lineage>
</organism>